<evidence type="ECO:0000313" key="1">
    <source>
        <dbReference type="EMBL" id="PRP86670.1"/>
    </source>
</evidence>
<proteinExistence type="predicted"/>
<evidence type="ECO:0000313" key="2">
    <source>
        <dbReference type="Proteomes" id="UP000241769"/>
    </source>
</evidence>
<gene>
    <name evidence="1" type="ORF">PROFUN_05149</name>
</gene>
<keyword evidence="2" id="KW-1185">Reference proteome</keyword>
<dbReference type="Proteomes" id="UP000241769">
    <property type="component" value="Unassembled WGS sequence"/>
</dbReference>
<name>A0A2P6NRY0_9EUKA</name>
<reference evidence="1 2" key="1">
    <citation type="journal article" date="2018" name="Genome Biol. Evol.">
        <title>Multiple Roots of Fruiting Body Formation in Amoebozoa.</title>
        <authorList>
            <person name="Hillmann F."/>
            <person name="Forbes G."/>
            <person name="Novohradska S."/>
            <person name="Ferling I."/>
            <person name="Riege K."/>
            <person name="Groth M."/>
            <person name="Westermann M."/>
            <person name="Marz M."/>
            <person name="Spaller T."/>
            <person name="Winckler T."/>
            <person name="Schaap P."/>
            <person name="Glockner G."/>
        </authorList>
    </citation>
    <scope>NUCLEOTIDE SEQUENCE [LARGE SCALE GENOMIC DNA]</scope>
    <source>
        <strain evidence="1 2">Jena</strain>
    </source>
</reference>
<comment type="caution">
    <text evidence="1">The sequence shown here is derived from an EMBL/GenBank/DDBJ whole genome shotgun (WGS) entry which is preliminary data.</text>
</comment>
<dbReference type="AlphaFoldDB" id="A0A2P6NRY0"/>
<accession>A0A2P6NRY0</accession>
<protein>
    <submittedName>
        <fullName evidence="1">Uncharacterized protein</fullName>
    </submittedName>
</protein>
<organism evidence="1 2">
    <name type="scientific">Planoprotostelium fungivorum</name>
    <dbReference type="NCBI Taxonomy" id="1890364"/>
    <lineage>
        <taxon>Eukaryota</taxon>
        <taxon>Amoebozoa</taxon>
        <taxon>Evosea</taxon>
        <taxon>Variosea</taxon>
        <taxon>Cavosteliida</taxon>
        <taxon>Cavosteliaceae</taxon>
        <taxon>Planoprotostelium</taxon>
    </lineage>
</organism>
<dbReference type="InParanoid" id="A0A2P6NRY0"/>
<sequence length="91" mass="10446">MSQPSRMGSFQVDLPSSITEPRLKSRRILPLSASSVIVALFIGRRIPRLGSPTSRCTQMRVMPIFYSMDMSLMTHSREPFVYRYRQLLALP</sequence>
<dbReference type="EMBL" id="MDYQ01000028">
    <property type="protein sequence ID" value="PRP86670.1"/>
    <property type="molecule type" value="Genomic_DNA"/>
</dbReference>